<evidence type="ECO:0000313" key="3">
    <source>
        <dbReference type="Proteomes" id="UP000054921"/>
    </source>
</evidence>
<proteinExistence type="predicted"/>
<name>A0A0W0SB45_9GAMM</name>
<evidence type="ECO:0000313" key="1">
    <source>
        <dbReference type="EMBL" id="KTC80315.1"/>
    </source>
</evidence>
<dbReference type="PATRIC" id="fig|28084.5.peg.2528"/>
<dbReference type="Proteomes" id="UP000277577">
    <property type="component" value="Chromosome"/>
</dbReference>
<evidence type="ECO:0000313" key="4">
    <source>
        <dbReference type="Proteomes" id="UP000277577"/>
    </source>
</evidence>
<sequence>MSINTARELSMPLHEDGVSQAIGASINPTPPPESTRTAPPITVNKIRNSKLMPLLCASFVIIEYVIKSCPLAQSSEL</sequence>
<evidence type="ECO:0000313" key="2">
    <source>
        <dbReference type="EMBL" id="VEB38907.1"/>
    </source>
</evidence>
<dbReference type="EMBL" id="LR134173">
    <property type="protein sequence ID" value="VEB38907.1"/>
    <property type="molecule type" value="Genomic_DNA"/>
</dbReference>
<dbReference type="AlphaFoldDB" id="A0A0W0SB45"/>
<dbReference type="Proteomes" id="UP000054921">
    <property type="component" value="Unassembled WGS sequence"/>
</dbReference>
<protein>
    <submittedName>
        <fullName evidence="1">Uncharacterized protein</fullName>
    </submittedName>
</protein>
<dbReference type="EMBL" id="LNXW01000013">
    <property type="protein sequence ID" value="KTC80315.1"/>
    <property type="molecule type" value="Genomic_DNA"/>
</dbReference>
<keyword evidence="4" id="KW-1185">Reference proteome</keyword>
<accession>A0A0W0SB45</accession>
<reference evidence="1 3" key="1">
    <citation type="submission" date="2015-11" db="EMBL/GenBank/DDBJ databases">
        <title>Genomic analysis of 38 Legionella species identifies large and diverse effector repertoires.</title>
        <authorList>
            <person name="Burstein D."/>
            <person name="Amaro F."/>
            <person name="Zusman T."/>
            <person name="Lifshitz Z."/>
            <person name="Cohen O."/>
            <person name="Gilbert J.A."/>
            <person name="Pupko T."/>
            <person name="Shuman H.A."/>
            <person name="Segal G."/>
        </authorList>
    </citation>
    <scope>NUCLEOTIDE SEQUENCE [LARGE SCALE GENOMIC DNA]</scope>
    <source>
        <strain evidence="1 3">ORW</strain>
    </source>
</reference>
<organism evidence="1 3">
    <name type="scientific">Legionella cherrii</name>
    <dbReference type="NCBI Taxonomy" id="28084"/>
    <lineage>
        <taxon>Bacteria</taxon>
        <taxon>Pseudomonadati</taxon>
        <taxon>Pseudomonadota</taxon>
        <taxon>Gammaproteobacteria</taxon>
        <taxon>Legionellales</taxon>
        <taxon>Legionellaceae</taxon>
        <taxon>Legionella</taxon>
    </lineage>
</organism>
<gene>
    <name evidence="1" type="ORF">Lche_2335</name>
    <name evidence="2" type="ORF">NCTC11976_02975</name>
</gene>
<reference evidence="2 4" key="2">
    <citation type="submission" date="2018-12" db="EMBL/GenBank/DDBJ databases">
        <authorList>
            <consortium name="Pathogen Informatics"/>
        </authorList>
    </citation>
    <scope>NUCLEOTIDE SEQUENCE [LARGE SCALE GENOMIC DNA]</scope>
    <source>
        <strain evidence="2 4">NCTC11976</strain>
    </source>
</reference>